<sequence length="254" mass="30827">MKIFLDFIFFYLLNFVIIVWIEKYFFYKISRGEVDEIILNEIISFKRNKYHNLLKIYLNIISLLLIYIFLYIFVSQTLTLNLSFIFLILFYIFYVKIRNSQIYFHQEIIRENEIILFSYIIFFCSLYAFNYLPKNNSYGLKILIFLTSFPSLFVLNVNQTNKGQLHYITYKESIILKSFNRIFFTFINSFFIFYLTGKEIDFITLSILVFVFRIILYFINLVFVSFSKILTFFILSISFSIIILINILIKYVIR</sequence>
<keyword evidence="1" id="KW-0472">Membrane</keyword>
<name>A0A7C3J6N8_UNCW3</name>
<feature type="transmembrane region" description="Helical" evidence="1">
    <location>
        <begin position="6"/>
        <end position="26"/>
    </location>
</feature>
<feature type="transmembrane region" description="Helical" evidence="1">
    <location>
        <begin position="53"/>
        <end position="72"/>
    </location>
</feature>
<feature type="transmembrane region" description="Helical" evidence="1">
    <location>
        <begin position="138"/>
        <end position="157"/>
    </location>
</feature>
<keyword evidence="1" id="KW-1133">Transmembrane helix</keyword>
<evidence type="ECO:0000313" key="2">
    <source>
        <dbReference type="EMBL" id="HFK24255.1"/>
    </source>
</evidence>
<gene>
    <name evidence="2" type="ORF">ENS15_06390</name>
</gene>
<reference evidence="2" key="1">
    <citation type="journal article" date="2020" name="mSystems">
        <title>Genome- and Community-Level Interaction Insights into Carbon Utilization and Element Cycling Functions of Hydrothermarchaeota in Hydrothermal Sediment.</title>
        <authorList>
            <person name="Zhou Z."/>
            <person name="Liu Y."/>
            <person name="Xu W."/>
            <person name="Pan J."/>
            <person name="Luo Z.H."/>
            <person name="Li M."/>
        </authorList>
    </citation>
    <scope>NUCLEOTIDE SEQUENCE [LARGE SCALE GENOMIC DNA]</scope>
    <source>
        <strain evidence="2">SpSt-464</strain>
    </source>
</reference>
<feature type="transmembrane region" description="Helical" evidence="1">
    <location>
        <begin position="178"/>
        <end position="196"/>
    </location>
</feature>
<proteinExistence type="predicted"/>
<accession>A0A7C3J6N8</accession>
<feature type="transmembrane region" description="Helical" evidence="1">
    <location>
        <begin position="78"/>
        <end position="94"/>
    </location>
</feature>
<evidence type="ECO:0000256" key="1">
    <source>
        <dbReference type="SAM" id="Phobius"/>
    </source>
</evidence>
<dbReference type="AlphaFoldDB" id="A0A7C3J6N8"/>
<keyword evidence="1" id="KW-0812">Transmembrane</keyword>
<feature type="transmembrane region" description="Helical" evidence="1">
    <location>
        <begin position="202"/>
        <end position="223"/>
    </location>
</feature>
<comment type="caution">
    <text evidence="2">The sequence shown here is derived from an EMBL/GenBank/DDBJ whole genome shotgun (WGS) entry which is preliminary data.</text>
</comment>
<feature type="transmembrane region" description="Helical" evidence="1">
    <location>
        <begin position="230"/>
        <end position="253"/>
    </location>
</feature>
<feature type="transmembrane region" description="Helical" evidence="1">
    <location>
        <begin position="114"/>
        <end position="132"/>
    </location>
</feature>
<organism evidence="2">
    <name type="scientific">candidate division WOR-3 bacterium</name>
    <dbReference type="NCBI Taxonomy" id="2052148"/>
    <lineage>
        <taxon>Bacteria</taxon>
        <taxon>Bacteria division WOR-3</taxon>
    </lineage>
</organism>
<dbReference type="EMBL" id="DSTT01000005">
    <property type="protein sequence ID" value="HFK24255.1"/>
    <property type="molecule type" value="Genomic_DNA"/>
</dbReference>
<protein>
    <submittedName>
        <fullName evidence="2">Uncharacterized protein</fullName>
    </submittedName>
</protein>